<keyword evidence="2" id="KW-1185">Reference proteome</keyword>
<gene>
    <name evidence="1" type="ORF">IE53DRAFT_370301</name>
</gene>
<proteinExistence type="predicted"/>
<reference evidence="1 2" key="1">
    <citation type="journal article" date="2018" name="Mol. Biol. Evol.">
        <title>Broad Genomic Sampling Reveals a Smut Pathogenic Ancestry of the Fungal Clade Ustilaginomycotina.</title>
        <authorList>
            <person name="Kijpornyongpan T."/>
            <person name="Mondo S.J."/>
            <person name="Barry K."/>
            <person name="Sandor L."/>
            <person name="Lee J."/>
            <person name="Lipzen A."/>
            <person name="Pangilinan J."/>
            <person name="LaButti K."/>
            <person name="Hainaut M."/>
            <person name="Henrissat B."/>
            <person name="Grigoriev I.V."/>
            <person name="Spatafora J.W."/>
            <person name="Aime M.C."/>
        </authorList>
    </citation>
    <scope>NUCLEOTIDE SEQUENCE [LARGE SCALE GENOMIC DNA]</scope>
    <source>
        <strain evidence="1 2">SA 807</strain>
    </source>
</reference>
<protein>
    <submittedName>
        <fullName evidence="1">Uncharacterized protein</fullName>
    </submittedName>
</protein>
<evidence type="ECO:0000313" key="1">
    <source>
        <dbReference type="EMBL" id="PWN48807.1"/>
    </source>
</evidence>
<organism evidence="1 2">
    <name type="scientific">Violaceomyces palustris</name>
    <dbReference type="NCBI Taxonomy" id="1673888"/>
    <lineage>
        <taxon>Eukaryota</taxon>
        <taxon>Fungi</taxon>
        <taxon>Dikarya</taxon>
        <taxon>Basidiomycota</taxon>
        <taxon>Ustilaginomycotina</taxon>
        <taxon>Ustilaginomycetes</taxon>
        <taxon>Violaceomycetales</taxon>
        <taxon>Violaceomycetaceae</taxon>
        <taxon>Violaceomyces</taxon>
    </lineage>
</organism>
<evidence type="ECO:0000313" key="2">
    <source>
        <dbReference type="Proteomes" id="UP000245626"/>
    </source>
</evidence>
<sequence>MASSDSHQAASSLSNPTEQGTLALAYRKSVVALQSIFGSRDNSDQYAEREPLLSNSNDNGNGNASSSRSQYGSVAGQGPQRRIAKPKKISTPNKVEAKVWFANERTWISWLKVSVLIGSFALALFNSSTFFEKHNHPDSPGGGRGPGLDPATIKAFGAAYAAIAIATLLWGLHSYQRRVTLIKSRWPGDFDDLIGPPIICALLFIAVLLNFIVRVKQHNLEAEP</sequence>
<dbReference type="EMBL" id="KZ820140">
    <property type="protein sequence ID" value="PWN48807.1"/>
    <property type="molecule type" value="Genomic_DNA"/>
</dbReference>
<name>A0ACD0NSS5_9BASI</name>
<dbReference type="Proteomes" id="UP000245626">
    <property type="component" value="Unassembled WGS sequence"/>
</dbReference>
<accession>A0ACD0NSS5</accession>